<dbReference type="Proteomes" id="UP000281391">
    <property type="component" value="Chromosome"/>
</dbReference>
<reference evidence="3 4" key="1">
    <citation type="submission" date="2018-12" db="EMBL/GenBank/DDBJ databases">
        <authorList>
            <consortium name="Pathogen Informatics"/>
        </authorList>
    </citation>
    <scope>NUCLEOTIDE SEQUENCE [LARGE SCALE GENOMIC DNA]</scope>
    <source>
        <strain evidence="3 4">NCTC11214</strain>
    </source>
</reference>
<evidence type="ECO:0000313" key="4">
    <source>
        <dbReference type="Proteomes" id="UP000281391"/>
    </source>
</evidence>
<feature type="region of interest" description="Disordered" evidence="2">
    <location>
        <begin position="57"/>
        <end position="110"/>
    </location>
</feature>
<dbReference type="AlphaFoldDB" id="A0A447KS44"/>
<dbReference type="GO" id="GO:0016491">
    <property type="term" value="F:oxidoreductase activity"/>
    <property type="evidence" value="ECO:0007669"/>
    <property type="project" value="UniProtKB-KW"/>
</dbReference>
<evidence type="ECO:0000256" key="1">
    <source>
        <dbReference type="ARBA" id="ARBA00023002"/>
    </source>
</evidence>
<name>A0A447KS44_SEROD</name>
<organism evidence="3 4">
    <name type="scientific">Serratia odorifera</name>
    <dbReference type="NCBI Taxonomy" id="618"/>
    <lineage>
        <taxon>Bacteria</taxon>
        <taxon>Pseudomonadati</taxon>
        <taxon>Pseudomonadota</taxon>
        <taxon>Gammaproteobacteria</taxon>
        <taxon>Enterobacterales</taxon>
        <taxon>Yersiniaceae</taxon>
        <taxon>Serratia</taxon>
    </lineage>
</organism>
<evidence type="ECO:0000313" key="3">
    <source>
        <dbReference type="EMBL" id="VDZ58113.1"/>
    </source>
</evidence>
<dbReference type="Gene3D" id="3.40.605.10">
    <property type="entry name" value="Aldehyde Dehydrogenase, Chain A, domain 1"/>
    <property type="match status" value="1"/>
</dbReference>
<proteinExistence type="predicted"/>
<evidence type="ECO:0000256" key="2">
    <source>
        <dbReference type="SAM" id="MobiDB-lite"/>
    </source>
</evidence>
<accession>A0A447KS44</accession>
<sequence>METLKIFLAGRWREGRGELMQSRFPADGSLNAELHAANLDDVNDAVAAAERAWRAPEWRQQLPAPAGGDPAARQRADRRAVGAVGAVANPRQRQTAGRNPWTGGQRGRHRALFCRRLRSAGG</sequence>
<dbReference type="KEGG" id="sof:NCTC11214_02674"/>
<gene>
    <name evidence="3" type="ORF">NCTC11214_02674</name>
</gene>
<dbReference type="SUPFAM" id="SSF53720">
    <property type="entry name" value="ALDH-like"/>
    <property type="match status" value="1"/>
</dbReference>
<dbReference type="InterPro" id="IPR016162">
    <property type="entry name" value="Ald_DH_N"/>
</dbReference>
<dbReference type="EMBL" id="LR134117">
    <property type="protein sequence ID" value="VDZ58113.1"/>
    <property type="molecule type" value="Genomic_DNA"/>
</dbReference>
<dbReference type="InterPro" id="IPR016161">
    <property type="entry name" value="Ald_DH/histidinol_DH"/>
</dbReference>
<keyword evidence="1" id="KW-0560">Oxidoreductase</keyword>
<protein>
    <recommendedName>
        <fullName evidence="5">Betaine-aldehyde dehydrogenase</fullName>
    </recommendedName>
</protein>
<evidence type="ECO:0008006" key="5">
    <source>
        <dbReference type="Google" id="ProtNLM"/>
    </source>
</evidence>